<dbReference type="EMBL" id="SRLA01000003">
    <property type="protein sequence ID" value="TGE06570.1"/>
    <property type="molecule type" value="Genomic_DNA"/>
</dbReference>
<feature type="chain" id="PRO_5021502182" evidence="1">
    <location>
        <begin position="21"/>
        <end position="132"/>
    </location>
</feature>
<dbReference type="AlphaFoldDB" id="A0A4Z0P580"/>
<evidence type="ECO:0000313" key="2">
    <source>
        <dbReference type="EMBL" id="TGE06570.1"/>
    </source>
</evidence>
<evidence type="ECO:0000313" key="3">
    <source>
        <dbReference type="Proteomes" id="UP000298337"/>
    </source>
</evidence>
<dbReference type="Proteomes" id="UP000298337">
    <property type="component" value="Unassembled WGS sequence"/>
</dbReference>
<keyword evidence="1" id="KW-0732">Signal</keyword>
<name>A0A4Z0P580_9BACT</name>
<dbReference type="RefSeq" id="WP_135435342.1">
    <property type="nucleotide sequence ID" value="NZ_SRLA01000003.1"/>
</dbReference>
<evidence type="ECO:0000256" key="1">
    <source>
        <dbReference type="SAM" id="SignalP"/>
    </source>
</evidence>
<organism evidence="2 3">
    <name type="scientific">Hymenobacter fodinae</name>
    <dbReference type="NCBI Taxonomy" id="2510796"/>
    <lineage>
        <taxon>Bacteria</taxon>
        <taxon>Pseudomonadati</taxon>
        <taxon>Bacteroidota</taxon>
        <taxon>Cytophagia</taxon>
        <taxon>Cytophagales</taxon>
        <taxon>Hymenobacteraceae</taxon>
        <taxon>Hymenobacter</taxon>
    </lineage>
</organism>
<dbReference type="OrthoDB" id="887286at2"/>
<protein>
    <submittedName>
        <fullName evidence="2">Uncharacterized protein</fullName>
    </submittedName>
</protein>
<proteinExistence type="predicted"/>
<comment type="caution">
    <text evidence="2">The sequence shown here is derived from an EMBL/GenBank/DDBJ whole genome shotgun (WGS) entry which is preliminary data.</text>
</comment>
<feature type="signal peptide" evidence="1">
    <location>
        <begin position="1"/>
        <end position="20"/>
    </location>
</feature>
<keyword evidence="3" id="KW-1185">Reference proteome</keyword>
<sequence>MKNVYLTFIGLVVLGSTALAAPRPSLADEPTASAHKQQVRNRALQLTCYFTDVLRLTQQQAAEVRTVTYRKLQQLDPTVPEQKQQGALLPVAQVLQQYDADMLRILTPGQYSTFRWLEERQPIAHLLAGSTK</sequence>
<reference evidence="2 3" key="1">
    <citation type="submission" date="2019-04" db="EMBL/GenBank/DDBJ databases">
        <authorList>
            <person name="Feng G."/>
            <person name="Zhang J."/>
            <person name="Zhu H."/>
        </authorList>
    </citation>
    <scope>NUCLEOTIDE SEQUENCE [LARGE SCALE GENOMIC DNA]</scope>
    <source>
        <strain evidence="2 3">92R-1</strain>
    </source>
</reference>
<accession>A0A4Z0P580</accession>
<gene>
    <name evidence="2" type="ORF">EU556_17205</name>
</gene>